<accession>A0A6G9QP12</accession>
<keyword evidence="2" id="KW-1185">Reference proteome</keyword>
<name>A0A6G9QP12_9GAMM</name>
<evidence type="ECO:0000313" key="1">
    <source>
        <dbReference type="EMBL" id="QIR16306.1"/>
    </source>
</evidence>
<dbReference type="RefSeq" id="WP_167680155.1">
    <property type="nucleotide sequence ID" value="NZ_CP050314.1"/>
</dbReference>
<dbReference type="EMBL" id="CP050314">
    <property type="protein sequence ID" value="QIR16306.1"/>
    <property type="molecule type" value="Genomic_DNA"/>
</dbReference>
<reference evidence="1 2" key="1">
    <citation type="submission" date="2020-03" db="EMBL/GenBank/DDBJ databases">
        <title>Complete genome sequence of Shewanella sp.</title>
        <authorList>
            <person name="Kim Y.-S."/>
            <person name="Kim S.-J."/>
            <person name="Jung H.-K."/>
            <person name="Kim K.-H."/>
        </authorList>
    </citation>
    <scope>NUCLEOTIDE SEQUENCE [LARGE SCALE GENOMIC DNA]</scope>
    <source>
        <strain evidence="1 2">PN3F2</strain>
        <plasmid evidence="1 2">pPN3F2_1</plasmid>
    </source>
</reference>
<sequence length="304" mass="34464">MNKLSSTINNLKDFLSLSDRQVVELNKLVSNTINTRFEFGSEFYSLNDVHPTTLGEALTPYLLADVLVTELDMALQARYVERKSAFEFEIDLTLEGMKRLLIEHTAITAITVNPVYASDELRIDNATQTIHHKVSGDKTELDGLYCIIDLEDGQSFLNQMTAEEAQQALYANCNQRLNGVNPYISQVKKEQCHLMSCLRRSLKNISAMHSVENHAYIATLLDLHDRQYTKAQELRKVAYIKNRYRNCVNQPSVIDAIFKKAQGAVVVPFSHASEKTERKNIDHSVFAPIHKDGTWDGDDFGMGF</sequence>
<dbReference type="KEGG" id="saes:HBH39_17625"/>
<organism evidence="1 2">
    <name type="scientific">Shewanella aestuarii</name>
    <dbReference type="NCBI Taxonomy" id="1028752"/>
    <lineage>
        <taxon>Bacteria</taxon>
        <taxon>Pseudomonadati</taxon>
        <taxon>Pseudomonadota</taxon>
        <taxon>Gammaproteobacteria</taxon>
        <taxon>Alteromonadales</taxon>
        <taxon>Shewanellaceae</taxon>
        <taxon>Shewanella</taxon>
    </lineage>
</organism>
<protein>
    <submittedName>
        <fullName evidence="1">Uncharacterized protein</fullName>
    </submittedName>
</protein>
<geneLocation type="plasmid" evidence="1 2">
    <name>pPN3F2_1</name>
</geneLocation>
<evidence type="ECO:0000313" key="2">
    <source>
        <dbReference type="Proteomes" id="UP000502608"/>
    </source>
</evidence>
<dbReference type="Proteomes" id="UP000502608">
    <property type="component" value="Plasmid pPN3F2_1"/>
</dbReference>
<dbReference type="AlphaFoldDB" id="A0A6G9QP12"/>
<proteinExistence type="predicted"/>
<gene>
    <name evidence="1" type="ORF">HBH39_17625</name>
</gene>
<keyword evidence="1" id="KW-0614">Plasmid</keyword>